<evidence type="ECO:0000313" key="2">
    <source>
        <dbReference type="Proteomes" id="UP000814033"/>
    </source>
</evidence>
<reference evidence="1" key="2">
    <citation type="journal article" date="2022" name="New Phytol.">
        <title>Evolutionary transition to the ectomycorrhizal habit in the genomes of a hyperdiverse lineage of mushroom-forming fungi.</title>
        <authorList>
            <person name="Looney B."/>
            <person name="Miyauchi S."/>
            <person name="Morin E."/>
            <person name="Drula E."/>
            <person name="Courty P.E."/>
            <person name="Kohler A."/>
            <person name="Kuo A."/>
            <person name="LaButti K."/>
            <person name="Pangilinan J."/>
            <person name="Lipzen A."/>
            <person name="Riley R."/>
            <person name="Andreopoulos W."/>
            <person name="He G."/>
            <person name="Johnson J."/>
            <person name="Nolan M."/>
            <person name="Tritt A."/>
            <person name="Barry K.W."/>
            <person name="Grigoriev I.V."/>
            <person name="Nagy L.G."/>
            <person name="Hibbett D."/>
            <person name="Henrissat B."/>
            <person name="Matheny P.B."/>
            <person name="Labbe J."/>
            <person name="Martin F.M."/>
        </authorList>
    </citation>
    <scope>NUCLEOTIDE SEQUENCE</scope>
    <source>
        <strain evidence="1">FP105234-sp</strain>
    </source>
</reference>
<evidence type="ECO:0000313" key="1">
    <source>
        <dbReference type="EMBL" id="KAI0039511.1"/>
    </source>
</evidence>
<dbReference type="EMBL" id="MU276296">
    <property type="protein sequence ID" value="KAI0039511.1"/>
    <property type="molecule type" value="Genomic_DNA"/>
</dbReference>
<sequence length="472" mass="47614">MPNALSRIVLEVDVEPIGLITVEILVAPSGHLSVSYQPPSAPSSYSPDQPAGGPPIVRTVELSLAVARNANRKSRVKMAEHVALVQGVAAVLKAERTAAQIISKLPDSKLPDSTLNGYAPSLLDVLPPLIHIGPLASRPFREGLLVVDAHEAIVDSEGQGWTRLEDSEAAGKESVEGRRTLLNASQWRRMAQVNRRTAHRATGSSAKPMATPPPKGLIGGSMCWASGGGVGEAQDISPRRASRVRAWKGSGARGVRGASSPHEESGVTLLVLGAPVGGWSGVGGGVRGRDAAKMTGDPPAHTMGESRASKEGRMGEKAPVRKAGAPMIGVGLGAAKLGAAKVAGGEAVAGLAGGAGKDGKKGGAGFCADRNGSAHGMGAGKQGGADTSKRPGAGAKNVIGVGLKNGAGAGVKNGAGVGTKKGAMNGVGVGAKKGGAPADEHAQRAWWVPAHHAFWSEQSGTICSIDKTGAAM</sequence>
<keyword evidence="2" id="KW-1185">Reference proteome</keyword>
<organism evidence="1 2">
    <name type="scientific">Auriscalpium vulgare</name>
    <dbReference type="NCBI Taxonomy" id="40419"/>
    <lineage>
        <taxon>Eukaryota</taxon>
        <taxon>Fungi</taxon>
        <taxon>Dikarya</taxon>
        <taxon>Basidiomycota</taxon>
        <taxon>Agaricomycotina</taxon>
        <taxon>Agaricomycetes</taxon>
        <taxon>Russulales</taxon>
        <taxon>Auriscalpiaceae</taxon>
        <taxon>Auriscalpium</taxon>
    </lineage>
</organism>
<dbReference type="Proteomes" id="UP000814033">
    <property type="component" value="Unassembled WGS sequence"/>
</dbReference>
<proteinExistence type="predicted"/>
<name>A0ACB8R7F5_9AGAM</name>
<accession>A0ACB8R7F5</accession>
<protein>
    <submittedName>
        <fullName evidence="1">Uncharacterized protein</fullName>
    </submittedName>
</protein>
<gene>
    <name evidence="1" type="ORF">FA95DRAFT_1577564</name>
</gene>
<comment type="caution">
    <text evidence="1">The sequence shown here is derived from an EMBL/GenBank/DDBJ whole genome shotgun (WGS) entry which is preliminary data.</text>
</comment>
<reference evidence="1" key="1">
    <citation type="submission" date="2021-02" db="EMBL/GenBank/DDBJ databases">
        <authorList>
            <consortium name="DOE Joint Genome Institute"/>
            <person name="Ahrendt S."/>
            <person name="Looney B.P."/>
            <person name="Miyauchi S."/>
            <person name="Morin E."/>
            <person name="Drula E."/>
            <person name="Courty P.E."/>
            <person name="Chicoki N."/>
            <person name="Fauchery L."/>
            <person name="Kohler A."/>
            <person name="Kuo A."/>
            <person name="Labutti K."/>
            <person name="Pangilinan J."/>
            <person name="Lipzen A."/>
            <person name="Riley R."/>
            <person name="Andreopoulos W."/>
            <person name="He G."/>
            <person name="Johnson J."/>
            <person name="Barry K.W."/>
            <person name="Grigoriev I.V."/>
            <person name="Nagy L."/>
            <person name="Hibbett D."/>
            <person name="Henrissat B."/>
            <person name="Matheny P.B."/>
            <person name="Labbe J."/>
            <person name="Martin F."/>
        </authorList>
    </citation>
    <scope>NUCLEOTIDE SEQUENCE</scope>
    <source>
        <strain evidence="1">FP105234-sp</strain>
    </source>
</reference>